<keyword evidence="1" id="KW-0812">Transmembrane</keyword>
<evidence type="ECO:0000313" key="3">
    <source>
        <dbReference type="Proteomes" id="UP001058003"/>
    </source>
</evidence>
<feature type="transmembrane region" description="Helical" evidence="1">
    <location>
        <begin position="70"/>
        <end position="94"/>
    </location>
</feature>
<feature type="transmembrane region" description="Helical" evidence="1">
    <location>
        <begin position="30"/>
        <end position="50"/>
    </location>
</feature>
<dbReference type="AlphaFoldDB" id="A0A9Q9MGG0"/>
<accession>A0A9Q9MGG0</accession>
<evidence type="ECO:0000256" key="1">
    <source>
        <dbReference type="SAM" id="Phobius"/>
    </source>
</evidence>
<dbReference type="RefSeq" id="WP_033359126.1">
    <property type="nucleotide sequence ID" value="NZ_CP073767.1"/>
</dbReference>
<feature type="transmembrane region" description="Helical" evidence="1">
    <location>
        <begin position="153"/>
        <end position="178"/>
    </location>
</feature>
<evidence type="ECO:0000313" key="2">
    <source>
        <dbReference type="EMBL" id="UWZ51596.1"/>
    </source>
</evidence>
<name>A0A9Q9MGG0_9ACTN</name>
<keyword evidence="3" id="KW-1185">Reference proteome</keyword>
<organism evidence="2 3">
    <name type="scientific">Dactylosporangium aurantiacum</name>
    <dbReference type="NCBI Taxonomy" id="35754"/>
    <lineage>
        <taxon>Bacteria</taxon>
        <taxon>Bacillati</taxon>
        <taxon>Actinomycetota</taxon>
        <taxon>Actinomycetes</taxon>
        <taxon>Micromonosporales</taxon>
        <taxon>Micromonosporaceae</taxon>
        <taxon>Dactylosporangium</taxon>
    </lineage>
</organism>
<gene>
    <name evidence="2" type="ORF">Daura_33275</name>
</gene>
<keyword evidence="1" id="KW-0472">Membrane</keyword>
<protein>
    <submittedName>
        <fullName evidence="2">Uncharacterized protein</fullName>
    </submittedName>
</protein>
<keyword evidence="1" id="KW-1133">Transmembrane helix</keyword>
<feature type="transmembrane region" description="Helical" evidence="1">
    <location>
        <begin position="101"/>
        <end position="122"/>
    </location>
</feature>
<dbReference type="Proteomes" id="UP001058003">
    <property type="component" value="Chromosome"/>
</dbReference>
<dbReference type="EMBL" id="CP073767">
    <property type="protein sequence ID" value="UWZ51596.1"/>
    <property type="molecule type" value="Genomic_DNA"/>
</dbReference>
<reference evidence="2" key="1">
    <citation type="submission" date="2021-04" db="EMBL/GenBank/DDBJ databases">
        <title>Dactylosporangium aurantiacum NRRL B-8018 full assembly.</title>
        <authorList>
            <person name="Hartkoorn R.C."/>
            <person name="Beaudoing E."/>
            <person name="Hot D."/>
        </authorList>
    </citation>
    <scope>NUCLEOTIDE SEQUENCE</scope>
    <source>
        <strain evidence="2">NRRL B-8018</strain>
    </source>
</reference>
<proteinExistence type="predicted"/>
<dbReference type="KEGG" id="daur:Daura_33275"/>
<sequence>MRSGPTMLVAPDFQEDIVTPRPAPVTAARALLALVAVLPLLSALLGLVVLDELRRAYIASFGGVRGADEAGGAVVGGVLACTLVLVAYAVPALLLGRPRNWVRVVVWVLTPVGVGCLAPGVFGGSSVSLPRWLSPGGSSSEVTSSIAELTPGWYVPVTVSLAGLAVLGVVGAAVLLAVPASSAYFRGVRAGAPAEDAVTARR</sequence>